<evidence type="ECO:0000313" key="3">
    <source>
        <dbReference type="Proteomes" id="UP000528322"/>
    </source>
</evidence>
<reference evidence="2 3" key="1">
    <citation type="submission" date="2020-08" db="EMBL/GenBank/DDBJ databases">
        <title>Genomic Encyclopedia of Type Strains, Phase IV (KMG-IV): sequencing the most valuable type-strain genomes for metagenomic binning, comparative biology and taxonomic classification.</title>
        <authorList>
            <person name="Goeker M."/>
        </authorList>
    </citation>
    <scope>NUCLEOTIDE SEQUENCE [LARGE SCALE GENOMIC DNA]</scope>
    <source>
        <strain evidence="2 3">DSM 22071</strain>
    </source>
</reference>
<evidence type="ECO:0000256" key="1">
    <source>
        <dbReference type="SAM" id="MobiDB-lite"/>
    </source>
</evidence>
<accession>A0A7W7Y5L3</accession>
<organism evidence="2 3">
    <name type="scientific">Desulfurispira natronophila</name>
    <dbReference type="NCBI Taxonomy" id="682562"/>
    <lineage>
        <taxon>Bacteria</taxon>
        <taxon>Pseudomonadati</taxon>
        <taxon>Chrysiogenota</taxon>
        <taxon>Chrysiogenia</taxon>
        <taxon>Chrysiogenales</taxon>
        <taxon>Chrysiogenaceae</taxon>
        <taxon>Desulfurispira</taxon>
    </lineage>
</organism>
<feature type="region of interest" description="Disordered" evidence="1">
    <location>
        <begin position="1"/>
        <end position="25"/>
    </location>
</feature>
<gene>
    <name evidence="2" type="ORF">HNR37_001863</name>
</gene>
<dbReference type="EMBL" id="JACHID010000012">
    <property type="protein sequence ID" value="MBB5022525.1"/>
    <property type="molecule type" value="Genomic_DNA"/>
</dbReference>
<dbReference type="Proteomes" id="UP000528322">
    <property type="component" value="Unassembled WGS sequence"/>
</dbReference>
<proteinExistence type="predicted"/>
<protein>
    <submittedName>
        <fullName evidence="2">Uncharacterized protein</fullName>
    </submittedName>
</protein>
<dbReference type="AlphaFoldDB" id="A0A7W7Y5L3"/>
<comment type="caution">
    <text evidence="2">The sequence shown here is derived from an EMBL/GenBank/DDBJ whole genome shotgun (WGS) entry which is preliminary data.</text>
</comment>
<sequence length="56" mass="6711">MGLFQQERQCSESEPGWRAAETRAMDESERLWEEHWRECCDKNPHKATSHLSPRRP</sequence>
<keyword evidence="3" id="KW-1185">Reference proteome</keyword>
<name>A0A7W7Y5L3_9BACT</name>
<evidence type="ECO:0000313" key="2">
    <source>
        <dbReference type="EMBL" id="MBB5022525.1"/>
    </source>
</evidence>